<evidence type="ECO:0000313" key="2">
    <source>
        <dbReference type="EMBL" id="GMI19505.1"/>
    </source>
</evidence>
<keyword evidence="1" id="KW-1133">Transmembrane helix</keyword>
<organism evidence="2 3">
    <name type="scientific">Tetraparma gracilis</name>
    <dbReference type="NCBI Taxonomy" id="2962635"/>
    <lineage>
        <taxon>Eukaryota</taxon>
        <taxon>Sar</taxon>
        <taxon>Stramenopiles</taxon>
        <taxon>Ochrophyta</taxon>
        <taxon>Bolidophyceae</taxon>
        <taxon>Parmales</taxon>
        <taxon>Triparmaceae</taxon>
        <taxon>Tetraparma</taxon>
    </lineage>
</organism>
<proteinExistence type="predicted"/>
<name>A0ABQ6M4Z1_9STRA</name>
<keyword evidence="1" id="KW-0472">Membrane</keyword>
<protein>
    <submittedName>
        <fullName evidence="2">Uncharacterized protein</fullName>
    </submittedName>
</protein>
<feature type="transmembrane region" description="Helical" evidence="1">
    <location>
        <begin position="78"/>
        <end position="104"/>
    </location>
</feature>
<reference evidence="2 3" key="1">
    <citation type="journal article" date="2023" name="Commun. Biol.">
        <title>Genome analysis of Parmales, the sister group of diatoms, reveals the evolutionary specialization of diatoms from phago-mixotrophs to photoautotrophs.</title>
        <authorList>
            <person name="Ban H."/>
            <person name="Sato S."/>
            <person name="Yoshikawa S."/>
            <person name="Yamada K."/>
            <person name="Nakamura Y."/>
            <person name="Ichinomiya M."/>
            <person name="Sato N."/>
            <person name="Blanc-Mathieu R."/>
            <person name="Endo H."/>
            <person name="Kuwata A."/>
            <person name="Ogata H."/>
        </authorList>
    </citation>
    <scope>NUCLEOTIDE SEQUENCE [LARGE SCALE GENOMIC DNA]</scope>
</reference>
<keyword evidence="3" id="KW-1185">Reference proteome</keyword>
<sequence>MAQPQLLTFAGNNKEDPLMADGSTPIYKTLPSFVIRQEIDAGIRKKLDEDQRARVEAGGQLTADETNVRESGLMCLRVFGGAAGCCCYLPGATGCFFIAVWIVSNSRNIAYSAAMGETIWIWIVGYFSGAFYGVFWCAALFYYYVEIKETKFEPVKSKGEGAPGVV</sequence>
<evidence type="ECO:0000256" key="1">
    <source>
        <dbReference type="SAM" id="Phobius"/>
    </source>
</evidence>
<gene>
    <name evidence="2" type="ORF">TeGR_g13408</name>
</gene>
<dbReference type="EMBL" id="BRYB01001167">
    <property type="protein sequence ID" value="GMI19505.1"/>
    <property type="molecule type" value="Genomic_DNA"/>
</dbReference>
<keyword evidence="1" id="KW-0812">Transmembrane</keyword>
<dbReference type="Proteomes" id="UP001165060">
    <property type="component" value="Unassembled WGS sequence"/>
</dbReference>
<feature type="transmembrane region" description="Helical" evidence="1">
    <location>
        <begin position="119"/>
        <end position="145"/>
    </location>
</feature>
<comment type="caution">
    <text evidence="2">The sequence shown here is derived from an EMBL/GenBank/DDBJ whole genome shotgun (WGS) entry which is preliminary data.</text>
</comment>
<accession>A0ABQ6M4Z1</accession>
<evidence type="ECO:0000313" key="3">
    <source>
        <dbReference type="Proteomes" id="UP001165060"/>
    </source>
</evidence>